<dbReference type="GO" id="GO:0009103">
    <property type="term" value="P:lipopolysaccharide biosynthetic process"/>
    <property type="evidence" value="ECO:0007669"/>
    <property type="project" value="UniProtKB-ARBA"/>
</dbReference>
<dbReference type="GO" id="GO:0016763">
    <property type="term" value="F:pentosyltransferase activity"/>
    <property type="evidence" value="ECO:0007669"/>
    <property type="project" value="TreeGrafter"/>
</dbReference>
<feature type="transmembrane region" description="Helical" evidence="8">
    <location>
        <begin position="245"/>
        <end position="271"/>
    </location>
</feature>
<dbReference type="KEGG" id="tal:Thal_1512"/>
<dbReference type="PANTHER" id="PTHR33908:SF3">
    <property type="entry name" value="UNDECAPRENYL PHOSPHATE-ALPHA-4-AMINO-4-DEOXY-L-ARABINOSE ARABINOSYL TRANSFERASE"/>
    <property type="match status" value="1"/>
</dbReference>
<keyword evidence="5 8" id="KW-0812">Transmembrane</keyword>
<dbReference type="InterPro" id="IPR050297">
    <property type="entry name" value="LipidA_mod_glycosyltrf_83"/>
</dbReference>
<dbReference type="eggNOG" id="COG1807">
    <property type="taxonomic scope" value="Bacteria"/>
</dbReference>
<dbReference type="HOGENOM" id="CLU_019200_0_1_0"/>
<dbReference type="GO" id="GO:0010041">
    <property type="term" value="P:response to iron(III) ion"/>
    <property type="evidence" value="ECO:0007669"/>
    <property type="project" value="TreeGrafter"/>
</dbReference>
<dbReference type="InterPro" id="IPR003342">
    <property type="entry name" value="ArnT-like_N"/>
</dbReference>
<dbReference type="CAZy" id="GT83">
    <property type="family name" value="Glycosyltransferase Family 83"/>
</dbReference>
<feature type="transmembrane region" description="Helical" evidence="8">
    <location>
        <begin position="84"/>
        <end position="101"/>
    </location>
</feature>
<evidence type="ECO:0000256" key="4">
    <source>
        <dbReference type="ARBA" id="ARBA00022679"/>
    </source>
</evidence>
<evidence type="ECO:0000256" key="5">
    <source>
        <dbReference type="ARBA" id="ARBA00022692"/>
    </source>
</evidence>
<dbReference type="PANTHER" id="PTHR33908">
    <property type="entry name" value="MANNOSYLTRANSFERASE YKCB-RELATED"/>
    <property type="match status" value="1"/>
</dbReference>
<feature type="transmembrane region" description="Helical" evidence="8">
    <location>
        <begin position="278"/>
        <end position="295"/>
    </location>
</feature>
<proteinExistence type="predicted"/>
<dbReference type="Proteomes" id="UP000002043">
    <property type="component" value="Chromosome"/>
</dbReference>
<keyword evidence="6 8" id="KW-1133">Transmembrane helix</keyword>
<keyword evidence="2" id="KW-1003">Cell membrane</keyword>
<dbReference type="OrthoDB" id="9775035at2"/>
<feature type="domain" description="ArnT-like N-terminal" evidence="9">
    <location>
        <begin position="4"/>
        <end position="225"/>
    </location>
</feature>
<feature type="transmembrane region" description="Helical" evidence="8">
    <location>
        <begin position="155"/>
        <end position="188"/>
    </location>
</feature>
<dbReference type="GO" id="GO:0005886">
    <property type="term" value="C:plasma membrane"/>
    <property type="evidence" value="ECO:0007669"/>
    <property type="project" value="UniProtKB-SubCell"/>
</dbReference>
<sequence>MLLYLLVALIIFLQFYHLGSFQVWIPNESFYAYASRHMMEYGDFITPYYNGEVRLNKPPMTYWLAVVGYWLLGCNEWGLRIMHVFLSLLTGVLTAVIAYELTSNTKVGILSFAVLTTSFLFFANGRYVSPEVPLTFFVTATLWGWLMYYRKRNWVFLVLAFLFATGGVLTKGPVAFAMPALVVLLYLLLTDPKELTKKSYYFLGIFFFFVSMWWHAFQLIFHREEFLKVFYEENLKRVWGGEDPWYFYLLDTLVSFLPYSFLFYLAVVWFVKERRKELTFPFVWFLVYFLIFSIIKQKIPVYVLPAYPAMAVLTAAFLEDTKMEKVKTPSVYFLSYLMGIAYLILVLYLGLSYLFLLAVPLFFLAPKLTHSYAPLLSGILFLFLLIGGVLPWLETYRPYRDLGSYIKHLDPAGKLPVYELTYFHHNLPFYAERNIIRNKMPVKGSIVIYPLSGGFVCSPSRTFVMYTGSESRLLRYILDAKKGKRFETFGVCVYN</sequence>
<feature type="transmembrane region" description="Helical" evidence="8">
    <location>
        <begin position="132"/>
        <end position="149"/>
    </location>
</feature>
<dbReference type="RefSeq" id="WP_012992547.1">
    <property type="nucleotide sequence ID" value="NC_013894.1"/>
</dbReference>
<comment type="subcellular location">
    <subcellularLocation>
        <location evidence="1">Cell membrane</location>
        <topology evidence="1">Multi-pass membrane protein</topology>
    </subcellularLocation>
</comment>
<evidence type="ECO:0000256" key="1">
    <source>
        <dbReference type="ARBA" id="ARBA00004651"/>
    </source>
</evidence>
<organism evidence="10 11">
    <name type="scientific">Thermocrinis albus (strain DSM 14484 / JCM 11386 / HI 11/12)</name>
    <dbReference type="NCBI Taxonomy" id="638303"/>
    <lineage>
        <taxon>Bacteria</taxon>
        <taxon>Pseudomonadati</taxon>
        <taxon>Aquificota</taxon>
        <taxon>Aquificia</taxon>
        <taxon>Aquificales</taxon>
        <taxon>Aquificaceae</taxon>
        <taxon>Thermocrinis</taxon>
    </lineage>
</organism>
<gene>
    <name evidence="10" type="ordered locus">Thal_1512</name>
</gene>
<keyword evidence="4 10" id="KW-0808">Transferase</keyword>
<dbReference type="AlphaFoldDB" id="D3SN11"/>
<protein>
    <submittedName>
        <fullName evidence="10">Glycosyl transferase family 39</fullName>
    </submittedName>
</protein>
<keyword evidence="11" id="KW-1185">Reference proteome</keyword>
<dbReference type="GO" id="GO:0006493">
    <property type="term" value="P:protein O-linked glycosylation"/>
    <property type="evidence" value="ECO:0007669"/>
    <property type="project" value="InterPro"/>
</dbReference>
<dbReference type="Pfam" id="PF02366">
    <property type="entry name" value="PMT"/>
    <property type="match status" value="1"/>
</dbReference>
<feature type="transmembrane region" description="Helical" evidence="8">
    <location>
        <begin position="301"/>
        <end position="318"/>
    </location>
</feature>
<evidence type="ECO:0000256" key="8">
    <source>
        <dbReference type="SAM" id="Phobius"/>
    </source>
</evidence>
<evidence type="ECO:0000256" key="2">
    <source>
        <dbReference type="ARBA" id="ARBA00022475"/>
    </source>
</evidence>
<evidence type="ECO:0000256" key="7">
    <source>
        <dbReference type="ARBA" id="ARBA00023136"/>
    </source>
</evidence>
<dbReference type="EMBL" id="CP001931">
    <property type="protein sequence ID" value="ADC90141.1"/>
    <property type="molecule type" value="Genomic_DNA"/>
</dbReference>
<feature type="transmembrane region" description="Helical" evidence="8">
    <location>
        <begin position="200"/>
        <end position="221"/>
    </location>
</feature>
<keyword evidence="7 8" id="KW-0472">Membrane</keyword>
<reference evidence="11" key="1">
    <citation type="journal article" date="2010" name="Stand. Genomic Sci.">
        <title>Complete genome sequence of Thermocrinis albus type strain (HI 11/12T).</title>
        <authorList>
            <person name="Wirth R."/>
            <person name="Sikorski J."/>
            <person name="Brambilla E."/>
            <person name="Misra M."/>
            <person name="Lapidus A."/>
            <person name="Copeland A."/>
            <person name="Nolan M."/>
            <person name="Lucas S."/>
            <person name="Chen F."/>
            <person name="Tice H."/>
            <person name="Cheng J.F."/>
            <person name="Han C."/>
            <person name="Detter J.C."/>
            <person name="Tapia R."/>
            <person name="Bruce D."/>
            <person name="Goodwin L."/>
            <person name="Pitluck S."/>
            <person name="Pati A."/>
            <person name="Anderson I."/>
            <person name="Ivanova N."/>
            <person name="Mavromatis K."/>
            <person name="Mikhailova N."/>
            <person name="Chen A."/>
            <person name="Palaniappan K."/>
            <person name="Bilek Y."/>
            <person name="Hader T."/>
            <person name="Land M."/>
            <person name="Hauser L."/>
            <person name="Chang Y.J."/>
            <person name="Jeffries C.D."/>
            <person name="Tindall B.J."/>
            <person name="Rohde M."/>
            <person name="Goker M."/>
            <person name="Bristow J."/>
            <person name="Eisen J.A."/>
            <person name="Markowitz V."/>
            <person name="Hugenholtz P."/>
            <person name="Kyrpides N.C."/>
            <person name="Klenk H.P."/>
        </authorList>
    </citation>
    <scope>NUCLEOTIDE SEQUENCE [LARGE SCALE GENOMIC DNA]</scope>
    <source>
        <strain evidence="11">DSM 14484 / JCM 11386 / HI 11/12</strain>
    </source>
</reference>
<evidence type="ECO:0000313" key="11">
    <source>
        <dbReference type="Proteomes" id="UP000002043"/>
    </source>
</evidence>
<feature type="transmembrane region" description="Helical" evidence="8">
    <location>
        <begin position="375"/>
        <end position="393"/>
    </location>
</feature>
<accession>D3SN11</accession>
<feature type="transmembrane region" description="Helical" evidence="8">
    <location>
        <begin position="330"/>
        <end position="363"/>
    </location>
</feature>
<dbReference type="GO" id="GO:0000030">
    <property type="term" value="F:mannosyltransferase activity"/>
    <property type="evidence" value="ECO:0007669"/>
    <property type="project" value="InterPro"/>
</dbReference>
<dbReference type="STRING" id="638303.Thal_1512"/>
<keyword evidence="3" id="KW-0328">Glycosyltransferase</keyword>
<evidence type="ECO:0000313" key="10">
    <source>
        <dbReference type="EMBL" id="ADC90141.1"/>
    </source>
</evidence>
<feature type="transmembrane region" description="Helical" evidence="8">
    <location>
        <begin position="107"/>
        <end position="125"/>
    </location>
</feature>
<evidence type="ECO:0000256" key="6">
    <source>
        <dbReference type="ARBA" id="ARBA00022989"/>
    </source>
</evidence>
<name>D3SN11_THEAH</name>
<evidence type="ECO:0000259" key="9">
    <source>
        <dbReference type="Pfam" id="PF02366"/>
    </source>
</evidence>
<evidence type="ECO:0000256" key="3">
    <source>
        <dbReference type="ARBA" id="ARBA00022676"/>
    </source>
</evidence>